<evidence type="ECO:0000256" key="2">
    <source>
        <dbReference type="SAM" id="Phobius"/>
    </source>
</evidence>
<keyword evidence="2" id="KW-1133">Transmembrane helix</keyword>
<evidence type="ECO:0000313" key="4">
    <source>
        <dbReference type="EMBL" id="GAW99642.1"/>
    </source>
</evidence>
<dbReference type="GO" id="GO:0006508">
    <property type="term" value="P:proteolysis"/>
    <property type="evidence" value="ECO:0007669"/>
    <property type="project" value="UniProtKB-KW"/>
</dbReference>
<keyword evidence="4" id="KW-0645">Protease</keyword>
<dbReference type="PANTHER" id="PTHR39430:SF1">
    <property type="entry name" value="PROTEASE"/>
    <property type="match status" value="1"/>
</dbReference>
<feature type="transmembrane region" description="Helical" evidence="2">
    <location>
        <begin position="83"/>
        <end position="101"/>
    </location>
</feature>
<dbReference type="GO" id="GO:0080120">
    <property type="term" value="P:CAAX-box protein maturation"/>
    <property type="evidence" value="ECO:0007669"/>
    <property type="project" value="UniProtKB-ARBA"/>
</dbReference>
<comment type="similarity">
    <text evidence="1">Belongs to the UPF0177 family.</text>
</comment>
<keyword evidence="4" id="KW-0378">Hydrolase</keyword>
<keyword evidence="5" id="KW-1185">Reference proteome</keyword>
<keyword evidence="2" id="KW-0812">Transmembrane</keyword>
<keyword evidence="2" id="KW-0472">Membrane</keyword>
<feature type="transmembrane region" description="Helical" evidence="2">
    <location>
        <begin position="202"/>
        <end position="221"/>
    </location>
</feature>
<dbReference type="InterPro" id="IPR003675">
    <property type="entry name" value="Rce1/LyrA-like_dom"/>
</dbReference>
<protein>
    <submittedName>
        <fullName evidence="4">Immunity protein PlnI, membrane-bound protease CAAX family</fullName>
    </submittedName>
</protein>
<feature type="transmembrane region" description="Helical" evidence="2">
    <location>
        <begin position="173"/>
        <end position="195"/>
    </location>
</feature>
<accession>A0A1Z5ID27</accession>
<evidence type="ECO:0000256" key="1">
    <source>
        <dbReference type="ARBA" id="ARBA00009067"/>
    </source>
</evidence>
<reference evidence="4 5" key="1">
    <citation type="submission" date="2015-11" db="EMBL/GenBank/DDBJ databases">
        <title>Draft genome sequences of new species of the genus Lactobacillus isolated from orchardgrass silage.</title>
        <authorList>
            <person name="Tohno M."/>
            <person name="Tanizawa Y."/>
            <person name="Arita M."/>
        </authorList>
    </citation>
    <scope>NUCLEOTIDE SEQUENCE [LARGE SCALE GENOMIC DNA]</scope>
    <source>
        <strain evidence="4 5">IWT30</strain>
    </source>
</reference>
<feature type="domain" description="CAAX prenyl protease 2/Lysostaphin resistance protein A-like" evidence="3">
    <location>
        <begin position="116"/>
        <end position="215"/>
    </location>
</feature>
<proteinExistence type="inferred from homology"/>
<comment type="caution">
    <text evidence="4">The sequence shown here is derived from an EMBL/GenBank/DDBJ whole genome shotgun (WGS) entry which is preliminary data.</text>
</comment>
<dbReference type="PANTHER" id="PTHR39430">
    <property type="entry name" value="MEMBRANE-ASSOCIATED PROTEASE-RELATED"/>
    <property type="match status" value="1"/>
</dbReference>
<dbReference type="Proteomes" id="UP000198374">
    <property type="component" value="Unassembled WGS sequence"/>
</dbReference>
<feature type="transmembrane region" description="Helical" evidence="2">
    <location>
        <begin position="14"/>
        <end position="37"/>
    </location>
</feature>
<dbReference type="RefSeq" id="WP_089109443.1">
    <property type="nucleotide sequence ID" value="NZ_BCMF01000007.1"/>
</dbReference>
<gene>
    <name evidence="4" type="ORF">IWT30_01612</name>
</gene>
<dbReference type="GO" id="GO:0004175">
    <property type="term" value="F:endopeptidase activity"/>
    <property type="evidence" value="ECO:0007669"/>
    <property type="project" value="UniProtKB-ARBA"/>
</dbReference>
<dbReference type="OrthoDB" id="1437285at2"/>
<name>A0A1Z5ID27_9LACO</name>
<feature type="transmembrane region" description="Helical" evidence="2">
    <location>
        <begin position="43"/>
        <end position="62"/>
    </location>
</feature>
<dbReference type="EMBL" id="BCMF01000007">
    <property type="protein sequence ID" value="GAW99642.1"/>
    <property type="molecule type" value="Genomic_DNA"/>
</dbReference>
<dbReference type="Pfam" id="PF02517">
    <property type="entry name" value="Rce1-like"/>
    <property type="match status" value="1"/>
</dbReference>
<evidence type="ECO:0000313" key="5">
    <source>
        <dbReference type="Proteomes" id="UP000198374"/>
    </source>
</evidence>
<evidence type="ECO:0000259" key="3">
    <source>
        <dbReference type="Pfam" id="PF02517"/>
    </source>
</evidence>
<dbReference type="AlphaFoldDB" id="A0A1Z5ID27"/>
<sequence length="222" mass="25510">MLHQRAGRQLLSQYGYFFVLWFVIQVFINVPIINLTSGWTEELLTDAVKIVIWLGIGFFMIFHTQKDQFIINRPFHVNLNFKPLYITLFAIVAYMLATAFIQRHSIGIVATFKPTLLLQDFLIVGICEETVFRGYLLNRLAKIVDSEQTALVIQAILFALIHLPRYLTTYPALSFLTIMGQLVTVTLLGYLFGWLFLKSRSLWPGIIVHSVWDLLIVLLIGS</sequence>
<organism evidence="4 5">
    <name type="scientific">Secundilactobacillus mixtipabuli</name>
    <dbReference type="NCBI Taxonomy" id="1435342"/>
    <lineage>
        <taxon>Bacteria</taxon>
        <taxon>Bacillati</taxon>
        <taxon>Bacillota</taxon>
        <taxon>Bacilli</taxon>
        <taxon>Lactobacillales</taxon>
        <taxon>Lactobacillaceae</taxon>
        <taxon>Secundilactobacillus</taxon>
    </lineage>
</organism>